<sequence length="293" mass="32993">MEYGTYIENGSAAPRQGYLSGDYRLFHLTDSGPRDFDPHYHDFCKILILISGSVDYIVEGRTYEPEPGDLVLVNRGEIHCPHVKDGQPYERVILYLSPAFLQEYSLSDPLDQCFRTAQYRHSSVIRPGGEDRTALLSLLQTLERALDRPGEFAGPLYARVLLLEFLIFLNRTALDTQTAYVHTGAMDYRVSGLISYINGHLGEELSIGLLAEECCLSPYHMMRLFRQETGCTIGNYINQKRLALARELILSGRENATSACFAAGFSNYSTFLRAYKRQFGSTPRKSRPGGSPH</sequence>
<protein>
    <submittedName>
        <fullName evidence="5">AraC-type DNA-binding protein</fullName>
    </submittedName>
</protein>
<name>A0A1I0JD91_9FIRM</name>
<dbReference type="InterPro" id="IPR050204">
    <property type="entry name" value="AraC_XylS_family_regulators"/>
</dbReference>
<evidence type="ECO:0000256" key="2">
    <source>
        <dbReference type="ARBA" id="ARBA00023125"/>
    </source>
</evidence>
<dbReference type="AlphaFoldDB" id="A0A1I0JD91"/>
<dbReference type="Gene3D" id="1.10.10.60">
    <property type="entry name" value="Homeodomain-like"/>
    <property type="match status" value="2"/>
</dbReference>
<dbReference type="STRING" id="460384.SAMN05216313_12831"/>
<dbReference type="InterPro" id="IPR009057">
    <property type="entry name" value="Homeodomain-like_sf"/>
</dbReference>
<accession>A0A1I0JD91</accession>
<dbReference type="PROSITE" id="PS01124">
    <property type="entry name" value="HTH_ARAC_FAMILY_2"/>
    <property type="match status" value="1"/>
</dbReference>
<dbReference type="InterPro" id="IPR037923">
    <property type="entry name" value="HTH-like"/>
</dbReference>
<dbReference type="EMBL" id="FOIM01000028">
    <property type="protein sequence ID" value="SEU07318.1"/>
    <property type="molecule type" value="Genomic_DNA"/>
</dbReference>
<organism evidence="5 6">
    <name type="scientific">Enterocloster lavalensis</name>
    <dbReference type="NCBI Taxonomy" id="460384"/>
    <lineage>
        <taxon>Bacteria</taxon>
        <taxon>Bacillati</taxon>
        <taxon>Bacillota</taxon>
        <taxon>Clostridia</taxon>
        <taxon>Lachnospirales</taxon>
        <taxon>Lachnospiraceae</taxon>
        <taxon>Enterocloster</taxon>
    </lineage>
</organism>
<dbReference type="GO" id="GO:0003700">
    <property type="term" value="F:DNA-binding transcription factor activity"/>
    <property type="evidence" value="ECO:0007669"/>
    <property type="project" value="InterPro"/>
</dbReference>
<dbReference type="Pfam" id="PF02311">
    <property type="entry name" value="AraC_binding"/>
    <property type="match status" value="1"/>
</dbReference>
<keyword evidence="6" id="KW-1185">Reference proteome</keyword>
<evidence type="ECO:0000313" key="6">
    <source>
        <dbReference type="Proteomes" id="UP000198508"/>
    </source>
</evidence>
<proteinExistence type="predicted"/>
<dbReference type="Proteomes" id="UP000198508">
    <property type="component" value="Unassembled WGS sequence"/>
</dbReference>
<dbReference type="Pfam" id="PF12833">
    <property type="entry name" value="HTH_18"/>
    <property type="match status" value="1"/>
</dbReference>
<dbReference type="GO" id="GO:0043565">
    <property type="term" value="F:sequence-specific DNA binding"/>
    <property type="evidence" value="ECO:0007669"/>
    <property type="project" value="InterPro"/>
</dbReference>
<dbReference type="InterPro" id="IPR018060">
    <property type="entry name" value="HTH_AraC"/>
</dbReference>
<dbReference type="SMART" id="SM00342">
    <property type="entry name" value="HTH_ARAC"/>
    <property type="match status" value="1"/>
</dbReference>
<dbReference type="RefSeq" id="WP_007708945.1">
    <property type="nucleotide sequence ID" value="NZ_CAJJSN010000021.1"/>
</dbReference>
<dbReference type="PANTHER" id="PTHR46796">
    <property type="entry name" value="HTH-TYPE TRANSCRIPTIONAL ACTIVATOR RHAS-RELATED"/>
    <property type="match status" value="1"/>
</dbReference>
<keyword evidence="3" id="KW-0804">Transcription</keyword>
<gene>
    <name evidence="5" type="ORF">SAMN05216313_12831</name>
</gene>
<dbReference type="Gene3D" id="2.60.120.10">
    <property type="entry name" value="Jelly Rolls"/>
    <property type="match status" value="1"/>
</dbReference>
<evidence type="ECO:0000313" key="5">
    <source>
        <dbReference type="EMBL" id="SEU07318.1"/>
    </source>
</evidence>
<evidence type="ECO:0000256" key="3">
    <source>
        <dbReference type="ARBA" id="ARBA00023163"/>
    </source>
</evidence>
<dbReference type="SUPFAM" id="SSF46689">
    <property type="entry name" value="Homeodomain-like"/>
    <property type="match status" value="2"/>
</dbReference>
<dbReference type="InterPro" id="IPR014710">
    <property type="entry name" value="RmlC-like_jellyroll"/>
</dbReference>
<evidence type="ECO:0000256" key="1">
    <source>
        <dbReference type="ARBA" id="ARBA00023015"/>
    </source>
</evidence>
<reference evidence="6" key="1">
    <citation type="submission" date="2016-10" db="EMBL/GenBank/DDBJ databases">
        <authorList>
            <person name="Varghese N."/>
            <person name="Submissions S."/>
        </authorList>
    </citation>
    <scope>NUCLEOTIDE SEQUENCE [LARGE SCALE GENOMIC DNA]</scope>
    <source>
        <strain evidence="6">NLAE-zl-G277</strain>
    </source>
</reference>
<evidence type="ECO:0000259" key="4">
    <source>
        <dbReference type="PROSITE" id="PS01124"/>
    </source>
</evidence>
<feature type="domain" description="HTH araC/xylS-type" evidence="4">
    <location>
        <begin position="191"/>
        <end position="289"/>
    </location>
</feature>
<keyword evidence="1" id="KW-0805">Transcription regulation</keyword>
<dbReference type="SUPFAM" id="SSF51215">
    <property type="entry name" value="Regulatory protein AraC"/>
    <property type="match status" value="1"/>
</dbReference>
<keyword evidence="2 5" id="KW-0238">DNA-binding</keyword>
<dbReference type="InterPro" id="IPR003313">
    <property type="entry name" value="AraC-bd"/>
</dbReference>